<proteinExistence type="predicted"/>
<dbReference type="EMBL" id="FWWU01000009">
    <property type="protein sequence ID" value="SMB90293.1"/>
    <property type="molecule type" value="Genomic_DNA"/>
</dbReference>
<name>A0A1W1VAQ0_9DEIO</name>
<dbReference type="OrthoDB" id="68839at2"/>
<dbReference type="STRING" id="695939.SAMN00790413_00714"/>
<protein>
    <submittedName>
        <fullName evidence="2">Transposase</fullName>
    </submittedName>
</protein>
<organism evidence="2 3">
    <name type="scientific">Deinococcus hopiensis KR-140</name>
    <dbReference type="NCBI Taxonomy" id="695939"/>
    <lineage>
        <taxon>Bacteria</taxon>
        <taxon>Thermotogati</taxon>
        <taxon>Deinococcota</taxon>
        <taxon>Deinococci</taxon>
        <taxon>Deinococcales</taxon>
        <taxon>Deinococcaceae</taxon>
        <taxon>Deinococcus</taxon>
    </lineage>
</organism>
<keyword evidence="3" id="KW-1185">Reference proteome</keyword>
<dbReference type="RefSeq" id="WP_084046066.1">
    <property type="nucleotide sequence ID" value="NZ_FWWU01000009.1"/>
</dbReference>
<evidence type="ECO:0000313" key="3">
    <source>
        <dbReference type="Proteomes" id="UP000192582"/>
    </source>
</evidence>
<dbReference type="Gene3D" id="3.30.420.10">
    <property type="entry name" value="Ribonuclease H-like superfamily/Ribonuclease H"/>
    <property type="match status" value="1"/>
</dbReference>
<dbReference type="GO" id="GO:0003676">
    <property type="term" value="F:nucleic acid binding"/>
    <property type="evidence" value="ECO:0007669"/>
    <property type="project" value="InterPro"/>
</dbReference>
<dbReference type="Pfam" id="PF13358">
    <property type="entry name" value="DDE_3"/>
    <property type="match status" value="1"/>
</dbReference>
<evidence type="ECO:0000313" key="2">
    <source>
        <dbReference type="EMBL" id="SMB90293.1"/>
    </source>
</evidence>
<reference evidence="2 3" key="1">
    <citation type="submission" date="2017-04" db="EMBL/GenBank/DDBJ databases">
        <authorList>
            <person name="Afonso C.L."/>
            <person name="Miller P.J."/>
            <person name="Scott M.A."/>
            <person name="Spackman E."/>
            <person name="Goraichik I."/>
            <person name="Dimitrov K.M."/>
            <person name="Suarez D.L."/>
            <person name="Swayne D.E."/>
        </authorList>
    </citation>
    <scope>NUCLEOTIDE SEQUENCE [LARGE SCALE GENOMIC DNA]</scope>
    <source>
        <strain evidence="2 3">KR-140</strain>
    </source>
</reference>
<dbReference type="InterPro" id="IPR047655">
    <property type="entry name" value="Transpos_IS630-like"/>
</dbReference>
<dbReference type="InterPro" id="IPR036397">
    <property type="entry name" value="RNaseH_sf"/>
</dbReference>
<sequence length="169" mass="19608">MDEHRVGLKPLVGKQWSERGKAPTVRVQHRYEWLYVSAFVCPQTGESQYWLLPTVNTAAFQAVLDRFALDTQAGKTREIILVLDGAGWHATPQLKCPPGIELVFLPPYSPELQPAERLWSLTDAPLKNRHFETLEDLTVLLAEQCRRLEQQRERIRSLTFFHWWPCITN</sequence>
<evidence type="ECO:0000259" key="1">
    <source>
        <dbReference type="Pfam" id="PF13358"/>
    </source>
</evidence>
<gene>
    <name evidence="2" type="ORF">SAMN00790413_00714</name>
</gene>
<dbReference type="NCBIfam" id="NF033545">
    <property type="entry name" value="transpos_IS630"/>
    <property type="match status" value="1"/>
</dbReference>
<feature type="domain" description="Tc1-like transposase DDE" evidence="1">
    <location>
        <begin position="1"/>
        <end position="137"/>
    </location>
</feature>
<dbReference type="Proteomes" id="UP000192582">
    <property type="component" value="Unassembled WGS sequence"/>
</dbReference>
<dbReference type="AlphaFoldDB" id="A0A1W1VAQ0"/>
<accession>A0A1W1VAQ0</accession>
<dbReference type="InterPro" id="IPR038717">
    <property type="entry name" value="Tc1-like_DDE_dom"/>
</dbReference>